<comment type="caution">
    <text evidence="2">The sequence shown here is derived from an EMBL/GenBank/DDBJ whole genome shotgun (WGS) entry which is preliminary data.</text>
</comment>
<proteinExistence type="predicted"/>
<evidence type="ECO:0000256" key="1">
    <source>
        <dbReference type="SAM" id="Coils"/>
    </source>
</evidence>
<dbReference type="AlphaFoldDB" id="A0A9P0PX53"/>
<dbReference type="EMBL" id="CAKOFQ010007490">
    <property type="protein sequence ID" value="CAH2002301.1"/>
    <property type="molecule type" value="Genomic_DNA"/>
</dbReference>
<protein>
    <submittedName>
        <fullName evidence="2">Uncharacterized protein</fullName>
    </submittedName>
</protein>
<sequence>MFLAIINDTYNDVKTEISIAPDELQMTEYLRDKLHKVLQKVGVMKDVSKKHKKSPINATIRQVREVLTKCGFNSLEIEMFFARYGINQMAEARVSDVEDLIRDLEMSLATDDQKGGRSISSEILREQQQKLEQLDRTLSQLVEQVKLLLDRLDRMETVRKVRRV</sequence>
<evidence type="ECO:0000313" key="3">
    <source>
        <dbReference type="Proteomes" id="UP001152888"/>
    </source>
</evidence>
<keyword evidence="1" id="KW-0175">Coiled coil</keyword>
<reference evidence="2" key="1">
    <citation type="submission" date="2022-03" db="EMBL/GenBank/DDBJ databases">
        <authorList>
            <person name="Sayadi A."/>
        </authorList>
    </citation>
    <scope>NUCLEOTIDE SEQUENCE</scope>
</reference>
<evidence type="ECO:0000313" key="2">
    <source>
        <dbReference type="EMBL" id="CAH2002301.1"/>
    </source>
</evidence>
<dbReference type="OrthoDB" id="444119at2759"/>
<feature type="coiled-coil region" evidence="1">
    <location>
        <begin position="87"/>
        <end position="158"/>
    </location>
</feature>
<keyword evidence="3" id="KW-1185">Reference proteome</keyword>
<dbReference type="Proteomes" id="UP001152888">
    <property type="component" value="Unassembled WGS sequence"/>
</dbReference>
<organism evidence="2 3">
    <name type="scientific">Acanthoscelides obtectus</name>
    <name type="common">Bean weevil</name>
    <name type="synonym">Bruchus obtectus</name>
    <dbReference type="NCBI Taxonomy" id="200917"/>
    <lineage>
        <taxon>Eukaryota</taxon>
        <taxon>Metazoa</taxon>
        <taxon>Ecdysozoa</taxon>
        <taxon>Arthropoda</taxon>
        <taxon>Hexapoda</taxon>
        <taxon>Insecta</taxon>
        <taxon>Pterygota</taxon>
        <taxon>Neoptera</taxon>
        <taxon>Endopterygota</taxon>
        <taxon>Coleoptera</taxon>
        <taxon>Polyphaga</taxon>
        <taxon>Cucujiformia</taxon>
        <taxon>Chrysomeloidea</taxon>
        <taxon>Chrysomelidae</taxon>
        <taxon>Bruchinae</taxon>
        <taxon>Bruchini</taxon>
        <taxon>Acanthoscelides</taxon>
    </lineage>
</organism>
<gene>
    <name evidence="2" type="ORF">ACAOBT_LOCUS26719</name>
</gene>
<accession>A0A9P0PX53</accession>
<name>A0A9P0PX53_ACAOB</name>